<feature type="transmembrane region" description="Helical" evidence="6">
    <location>
        <begin position="298"/>
        <end position="317"/>
    </location>
</feature>
<keyword evidence="4 6" id="KW-1133">Transmembrane helix</keyword>
<dbReference type="GO" id="GO:0005886">
    <property type="term" value="C:plasma membrane"/>
    <property type="evidence" value="ECO:0007669"/>
    <property type="project" value="UniProtKB-SubCell"/>
</dbReference>
<evidence type="ECO:0000256" key="2">
    <source>
        <dbReference type="ARBA" id="ARBA00022475"/>
    </source>
</evidence>
<accession>A0A947GJY2</accession>
<organism evidence="7 8">
    <name type="scientific">Leptothoe spongobia TAU-MAC 1115</name>
    <dbReference type="NCBI Taxonomy" id="1967444"/>
    <lineage>
        <taxon>Bacteria</taxon>
        <taxon>Bacillati</taxon>
        <taxon>Cyanobacteriota</taxon>
        <taxon>Cyanophyceae</taxon>
        <taxon>Nodosilineales</taxon>
        <taxon>Cymatolegaceae</taxon>
        <taxon>Leptothoe</taxon>
        <taxon>Leptothoe spongobia</taxon>
    </lineage>
</organism>
<evidence type="ECO:0000313" key="7">
    <source>
        <dbReference type="EMBL" id="MBT9317395.1"/>
    </source>
</evidence>
<evidence type="ECO:0000256" key="5">
    <source>
        <dbReference type="ARBA" id="ARBA00023136"/>
    </source>
</evidence>
<keyword evidence="3 6" id="KW-0812">Transmembrane</keyword>
<dbReference type="EMBL" id="JADOES010000045">
    <property type="protein sequence ID" value="MBT9317395.1"/>
    <property type="molecule type" value="Genomic_DNA"/>
</dbReference>
<dbReference type="PANTHER" id="PTHR39087:SF2">
    <property type="entry name" value="UPF0104 MEMBRANE PROTEIN MJ1595"/>
    <property type="match status" value="1"/>
</dbReference>
<comment type="caution">
    <text evidence="7">The sequence shown here is derived from an EMBL/GenBank/DDBJ whole genome shotgun (WGS) entry which is preliminary data.</text>
</comment>
<protein>
    <submittedName>
        <fullName evidence="7">Flippase-like domain-containing protein</fullName>
    </submittedName>
</protein>
<feature type="transmembrane region" description="Helical" evidence="6">
    <location>
        <begin position="6"/>
        <end position="26"/>
    </location>
</feature>
<comment type="subcellular location">
    <subcellularLocation>
        <location evidence="1">Cell membrane</location>
        <topology evidence="1">Multi-pass membrane protein</topology>
    </subcellularLocation>
</comment>
<dbReference type="Pfam" id="PF03706">
    <property type="entry name" value="LPG_synthase_TM"/>
    <property type="match status" value="1"/>
</dbReference>
<name>A0A947GJY2_9CYAN</name>
<dbReference type="InterPro" id="IPR022791">
    <property type="entry name" value="L-PG_synthase/AglD"/>
</dbReference>
<evidence type="ECO:0000256" key="1">
    <source>
        <dbReference type="ARBA" id="ARBA00004651"/>
    </source>
</evidence>
<sequence length="343" mass="36995">MSPKRWLSFIGLFLAVVLMMWAWRDVSWTHLGQTLQQIHLGWIVLATLTFLAAFVIRAHRWGLLLPGIEVSFGIRVAAVFIGFAGNCVLPANAGELVRVGVLKRRAAVPVAIALGSIVSARLLDAAIALLFLVGPLLWLPQLQVNNLAIVALGLGVVIIYASFWLAANAPKRIETWVEWILIHLGLQKRVTTIQPMVRNLLQGFAVLKSPKALGLALLDTLAVWLLSGISFWVVLKAFDLTTPGFIGALFIQSMEALAVVIPSTPGHLGAFEAAVRFALGLYGIQGDSAIGYTLVMRLIMYGSLSVVGGLFALGLGLSNGHNPINDTPETRLSKTDSLMPPDV</sequence>
<feature type="transmembrane region" description="Helical" evidence="6">
    <location>
        <begin position="70"/>
        <end position="89"/>
    </location>
</feature>
<dbReference type="Proteomes" id="UP000717364">
    <property type="component" value="Unassembled WGS sequence"/>
</dbReference>
<keyword evidence="5 6" id="KW-0472">Membrane</keyword>
<proteinExistence type="predicted"/>
<keyword evidence="2" id="KW-1003">Cell membrane</keyword>
<evidence type="ECO:0000313" key="8">
    <source>
        <dbReference type="Proteomes" id="UP000717364"/>
    </source>
</evidence>
<feature type="transmembrane region" description="Helical" evidence="6">
    <location>
        <begin position="110"/>
        <end position="138"/>
    </location>
</feature>
<dbReference type="PANTHER" id="PTHR39087">
    <property type="entry name" value="UPF0104 MEMBRANE PROTEIN MJ1595"/>
    <property type="match status" value="1"/>
</dbReference>
<dbReference type="RefSeq" id="WP_215610461.1">
    <property type="nucleotide sequence ID" value="NZ_JADOES010000045.1"/>
</dbReference>
<evidence type="ECO:0000256" key="3">
    <source>
        <dbReference type="ARBA" id="ARBA00022692"/>
    </source>
</evidence>
<evidence type="ECO:0000256" key="6">
    <source>
        <dbReference type="SAM" id="Phobius"/>
    </source>
</evidence>
<dbReference type="NCBIfam" id="TIGR00374">
    <property type="entry name" value="flippase-like domain"/>
    <property type="match status" value="1"/>
</dbReference>
<feature type="transmembrane region" description="Helical" evidence="6">
    <location>
        <begin position="38"/>
        <end position="58"/>
    </location>
</feature>
<feature type="transmembrane region" description="Helical" evidence="6">
    <location>
        <begin position="212"/>
        <end position="234"/>
    </location>
</feature>
<keyword evidence="8" id="KW-1185">Reference proteome</keyword>
<dbReference type="AlphaFoldDB" id="A0A947GJY2"/>
<reference evidence="7" key="2">
    <citation type="journal article" date="2021" name="Mar. Drugs">
        <title>Genome Reduction and Secondary Metabolism of the Marine Sponge-Associated Cyanobacterium Leptothoe.</title>
        <authorList>
            <person name="Konstantinou D."/>
            <person name="Popin R.V."/>
            <person name="Fewer D.P."/>
            <person name="Sivonen K."/>
            <person name="Gkelis S."/>
        </authorList>
    </citation>
    <scope>NUCLEOTIDE SEQUENCE</scope>
    <source>
        <strain evidence="7">TAU-MAC 1115</strain>
    </source>
</reference>
<evidence type="ECO:0000256" key="4">
    <source>
        <dbReference type="ARBA" id="ARBA00022989"/>
    </source>
</evidence>
<feature type="transmembrane region" description="Helical" evidence="6">
    <location>
        <begin position="144"/>
        <end position="166"/>
    </location>
</feature>
<gene>
    <name evidence="7" type="ORF">IXB50_18390</name>
</gene>
<reference evidence="7" key="1">
    <citation type="submission" date="2020-11" db="EMBL/GenBank/DDBJ databases">
        <authorList>
            <person name="Konstantinou D."/>
            <person name="Gkelis S."/>
            <person name="Popin R."/>
            <person name="Fewer D."/>
            <person name="Sivonen K."/>
        </authorList>
    </citation>
    <scope>NUCLEOTIDE SEQUENCE</scope>
    <source>
        <strain evidence="7">TAU-MAC 1115</strain>
    </source>
</reference>